<evidence type="ECO:0000256" key="2">
    <source>
        <dbReference type="ARBA" id="ARBA00023114"/>
    </source>
</evidence>
<feature type="domain" description="Outer membrane protein OmpA-like transmembrane" evidence="4">
    <location>
        <begin position="20"/>
        <end position="196"/>
    </location>
</feature>
<feature type="chain" id="PRO_5042812209" evidence="3">
    <location>
        <begin position="21"/>
        <end position="196"/>
    </location>
</feature>
<name>A0AAN0SHW6_9VIBR</name>
<feature type="signal peptide" evidence="3">
    <location>
        <begin position="1"/>
        <end position="20"/>
    </location>
</feature>
<keyword evidence="2" id="KW-0626">Porin</keyword>
<dbReference type="KEGG" id="vcy:IX92_22155"/>
<accession>A0AAN0SHW6</accession>
<proteinExistence type="inferred from homology"/>
<dbReference type="InterPro" id="IPR000498">
    <property type="entry name" value="OmpA-like_TM_dom"/>
</dbReference>
<keyword evidence="3" id="KW-0732">Signal</keyword>
<keyword evidence="2" id="KW-0813">Transport</keyword>
<dbReference type="EMBL" id="CP009618">
    <property type="protein sequence ID" value="AIW21692.1"/>
    <property type="molecule type" value="Genomic_DNA"/>
</dbReference>
<evidence type="ECO:0000313" key="5">
    <source>
        <dbReference type="EMBL" id="AIW21692.1"/>
    </source>
</evidence>
<protein>
    <submittedName>
        <fullName evidence="5">Membrane protein</fullName>
    </submittedName>
</protein>
<dbReference type="GO" id="GO:0046930">
    <property type="term" value="C:pore complex"/>
    <property type="evidence" value="ECO:0007669"/>
    <property type="project" value="UniProtKB-KW"/>
</dbReference>
<organism evidence="5 6">
    <name type="scientific">Vibrio coralliilyticus</name>
    <dbReference type="NCBI Taxonomy" id="190893"/>
    <lineage>
        <taxon>Bacteria</taxon>
        <taxon>Pseudomonadati</taxon>
        <taxon>Pseudomonadota</taxon>
        <taxon>Gammaproteobacteria</taxon>
        <taxon>Vibrionales</taxon>
        <taxon>Vibrionaceae</taxon>
        <taxon>Vibrio</taxon>
    </lineage>
</organism>
<keyword evidence="6" id="KW-1185">Reference proteome</keyword>
<reference evidence="5 6" key="1">
    <citation type="submission" date="2014-10" db="EMBL/GenBank/DDBJ databases">
        <title>The Complete Genome Sequence for the Shellfish Pathogen Vibrio coralliilyticus RE98 Isolated from a Shellfish Hatchery.</title>
        <authorList>
            <person name="Richards G.P."/>
            <person name="Bono J.L."/>
            <person name="Watson M.A."/>
            <person name="Needleman D.S."/>
        </authorList>
    </citation>
    <scope>NUCLEOTIDE SEQUENCE [LARGE SCALE GENOMIC DNA]</scope>
    <source>
        <strain evidence="5 6">RE98</strain>
    </source>
</reference>
<dbReference type="RefSeq" id="WP_006960646.1">
    <property type="nucleotide sequence ID" value="NZ_CP009618.1"/>
</dbReference>
<dbReference type="SUPFAM" id="SSF56925">
    <property type="entry name" value="OMPA-like"/>
    <property type="match status" value="1"/>
</dbReference>
<dbReference type="Gene3D" id="2.40.160.20">
    <property type="match status" value="1"/>
</dbReference>
<evidence type="ECO:0000259" key="4">
    <source>
        <dbReference type="Pfam" id="PF01389"/>
    </source>
</evidence>
<evidence type="ECO:0000256" key="3">
    <source>
        <dbReference type="SAM" id="SignalP"/>
    </source>
</evidence>
<dbReference type="GO" id="GO:0015288">
    <property type="term" value="F:porin activity"/>
    <property type="evidence" value="ECO:0007669"/>
    <property type="project" value="UniProtKB-KW"/>
</dbReference>
<evidence type="ECO:0000256" key="1">
    <source>
        <dbReference type="ARBA" id="ARBA00005710"/>
    </source>
</evidence>
<dbReference type="AlphaFoldDB" id="A0AAN0SHW6"/>
<dbReference type="InterPro" id="IPR011250">
    <property type="entry name" value="OMP/PagP_B-barrel"/>
</dbReference>
<gene>
    <name evidence="5" type="ORF">IX92_22155</name>
</gene>
<dbReference type="GO" id="GO:0009279">
    <property type="term" value="C:cell outer membrane"/>
    <property type="evidence" value="ECO:0007669"/>
    <property type="project" value="InterPro"/>
</dbReference>
<dbReference type="Pfam" id="PF01389">
    <property type="entry name" value="OmpA_membrane"/>
    <property type="match status" value="1"/>
</dbReference>
<sequence length="196" mass="21051">MLKKSILVIALAGICSVANANPYLGVAVGQAKFKDTYSSYNTTLFGNGSYKLDLEDDDSTAAKLFVGYQFNDYFAIEGSLGGYDAIDGSYVSIGDMTFLATQAKGILPIGDRFNLFVKGGIAYFGAEFKTSYATVSDEAITGMYGAGAEFAISKNIKLSAEFDYIRPELEVVKIGNETLSVESDITTLSLGLSYHF</sequence>
<evidence type="ECO:0000313" key="6">
    <source>
        <dbReference type="Proteomes" id="UP000030081"/>
    </source>
</evidence>
<keyword evidence="2" id="KW-0812">Transmembrane</keyword>
<comment type="similarity">
    <text evidence="1">Belongs to the outer membrane OOP (TC 1.B.6) superfamily. OmpA family.</text>
</comment>
<keyword evidence="2" id="KW-0406">Ion transport</keyword>
<dbReference type="Proteomes" id="UP000030081">
    <property type="component" value="Chromosome 2"/>
</dbReference>